<evidence type="ECO:0000256" key="5">
    <source>
        <dbReference type="RuleBase" id="RU003869"/>
    </source>
</evidence>
<dbReference type="InterPro" id="IPR036789">
    <property type="entry name" value="Ribosomal_uL6-like_a/b-dom_sf"/>
</dbReference>
<dbReference type="InterPro" id="IPR019906">
    <property type="entry name" value="Ribosomal_uL6_bac-type"/>
</dbReference>
<dbReference type="EMBL" id="MHMG01000008">
    <property type="protein sequence ID" value="OGZ23750.1"/>
    <property type="molecule type" value="Genomic_DNA"/>
</dbReference>
<dbReference type="GO" id="GO:0003735">
    <property type="term" value="F:structural constituent of ribosome"/>
    <property type="evidence" value="ECO:0007669"/>
    <property type="project" value="UniProtKB-UniRule"/>
</dbReference>
<dbReference type="GO" id="GO:0022625">
    <property type="term" value="C:cytosolic large ribosomal subunit"/>
    <property type="evidence" value="ECO:0007669"/>
    <property type="project" value="UniProtKB-UniRule"/>
</dbReference>
<evidence type="ECO:0000256" key="3">
    <source>
        <dbReference type="ARBA" id="ARBA00035454"/>
    </source>
</evidence>
<keyword evidence="1 5" id="KW-0689">Ribosomal protein</keyword>
<dbReference type="AlphaFoldDB" id="A0A1G2EEI1"/>
<gene>
    <name evidence="8" type="ORF">A3A08_00440</name>
</gene>
<dbReference type="PANTHER" id="PTHR11655:SF14">
    <property type="entry name" value="LARGE RIBOSOMAL SUBUNIT PROTEIN UL6M"/>
    <property type="match status" value="1"/>
</dbReference>
<evidence type="ECO:0000313" key="8">
    <source>
        <dbReference type="EMBL" id="OGZ23750.1"/>
    </source>
</evidence>
<keyword evidence="6" id="KW-0694">RNA-binding</keyword>
<dbReference type="GO" id="GO:0002181">
    <property type="term" value="P:cytoplasmic translation"/>
    <property type="evidence" value="ECO:0007669"/>
    <property type="project" value="TreeGrafter"/>
</dbReference>
<proteinExistence type="inferred from homology"/>
<evidence type="ECO:0000313" key="9">
    <source>
        <dbReference type="Proteomes" id="UP000176406"/>
    </source>
</evidence>
<dbReference type="Proteomes" id="UP000176406">
    <property type="component" value="Unassembled WGS sequence"/>
</dbReference>
<dbReference type="PRINTS" id="PR00059">
    <property type="entry name" value="RIBOSOMALL6"/>
</dbReference>
<name>A0A1G2EEI1_9BACT</name>
<comment type="similarity">
    <text evidence="5">Belongs to the universal ribosomal protein uL6 family.</text>
</comment>
<comment type="function">
    <text evidence="6">This protein binds to the 23S rRNA, and is important in its secondary structure. It is located near the subunit interface in the base of the L7/L12 stalk, and near the tRNA binding site of the peptidyltransferase center.</text>
</comment>
<sequence length="192" mass="20444">MSRVGRKPIEILDGVEVKMAGNSVNVKGPKGEISREFPAGFKIAIEGNKILVTPPVGSGKELRGKQLKRVESLWGTIRAILNNMILGVKNGFEKKLEVEGVGFKVALVGQDLELWVGFTNSLKVPAPEGVTFSVAKNVITVSGADLGKVTQAAAKIKSLKKPEPYKGKGIKYQGEIIRKKLGKKAVTAAAPG</sequence>
<accession>A0A1G2EEI1</accession>
<dbReference type="PIRSF" id="PIRSF002162">
    <property type="entry name" value="Ribosomal_L6"/>
    <property type="match status" value="1"/>
</dbReference>
<feature type="domain" description="Large ribosomal subunit protein uL6 alpha-beta" evidence="7">
    <location>
        <begin position="13"/>
        <end position="91"/>
    </location>
</feature>
<organism evidence="8 9">
    <name type="scientific">Candidatus Nealsonbacteria bacterium RIFCSPLOWO2_01_FULL_41_9</name>
    <dbReference type="NCBI Taxonomy" id="1801671"/>
    <lineage>
        <taxon>Bacteria</taxon>
        <taxon>Candidatus Nealsoniibacteriota</taxon>
    </lineage>
</organism>
<dbReference type="Gene3D" id="3.90.930.12">
    <property type="entry name" value="Ribosomal protein L6, alpha-beta domain"/>
    <property type="match status" value="2"/>
</dbReference>
<protein>
    <recommendedName>
        <fullName evidence="3 4">50S ribosomal protein L6</fullName>
    </recommendedName>
</protein>
<evidence type="ECO:0000256" key="2">
    <source>
        <dbReference type="ARBA" id="ARBA00023274"/>
    </source>
</evidence>
<dbReference type="SUPFAM" id="SSF56053">
    <property type="entry name" value="Ribosomal protein L6"/>
    <property type="match status" value="2"/>
</dbReference>
<reference evidence="8 9" key="1">
    <citation type="journal article" date="2016" name="Nat. Commun.">
        <title>Thousands of microbial genomes shed light on interconnected biogeochemical processes in an aquifer system.</title>
        <authorList>
            <person name="Anantharaman K."/>
            <person name="Brown C.T."/>
            <person name="Hug L.A."/>
            <person name="Sharon I."/>
            <person name="Castelle C.J."/>
            <person name="Probst A.J."/>
            <person name="Thomas B.C."/>
            <person name="Singh A."/>
            <person name="Wilkins M.J."/>
            <person name="Karaoz U."/>
            <person name="Brodie E.L."/>
            <person name="Williams K.H."/>
            <person name="Hubbard S.S."/>
            <person name="Banfield J.F."/>
        </authorList>
    </citation>
    <scope>NUCLEOTIDE SEQUENCE [LARGE SCALE GENOMIC DNA]</scope>
</reference>
<keyword evidence="6" id="KW-0699">rRNA-binding</keyword>
<dbReference type="InterPro" id="IPR020040">
    <property type="entry name" value="Ribosomal_uL6_a/b-dom"/>
</dbReference>
<dbReference type="NCBIfam" id="TIGR03654">
    <property type="entry name" value="L6_bact"/>
    <property type="match status" value="1"/>
</dbReference>
<feature type="domain" description="Large ribosomal subunit protein uL6 alpha-beta" evidence="7">
    <location>
        <begin position="100"/>
        <end position="172"/>
    </location>
</feature>
<dbReference type="GO" id="GO:0019843">
    <property type="term" value="F:rRNA binding"/>
    <property type="evidence" value="ECO:0007669"/>
    <property type="project" value="UniProtKB-UniRule"/>
</dbReference>
<comment type="caution">
    <text evidence="8">The sequence shown here is derived from an EMBL/GenBank/DDBJ whole genome shotgun (WGS) entry which is preliminary data.</text>
</comment>
<dbReference type="InterPro" id="IPR002358">
    <property type="entry name" value="Ribosomal_uL6_CS"/>
</dbReference>
<evidence type="ECO:0000259" key="7">
    <source>
        <dbReference type="Pfam" id="PF00347"/>
    </source>
</evidence>
<dbReference type="Pfam" id="PF00347">
    <property type="entry name" value="Ribosomal_L6"/>
    <property type="match status" value="2"/>
</dbReference>
<evidence type="ECO:0000256" key="1">
    <source>
        <dbReference type="ARBA" id="ARBA00022980"/>
    </source>
</evidence>
<evidence type="ECO:0000256" key="6">
    <source>
        <dbReference type="RuleBase" id="RU003870"/>
    </source>
</evidence>
<dbReference type="PANTHER" id="PTHR11655">
    <property type="entry name" value="60S/50S RIBOSOMAL PROTEIN L6/L9"/>
    <property type="match status" value="1"/>
</dbReference>
<keyword evidence="2 5" id="KW-0687">Ribonucleoprotein</keyword>
<evidence type="ECO:0000256" key="4">
    <source>
        <dbReference type="NCBIfam" id="TIGR03654"/>
    </source>
</evidence>
<dbReference type="InterPro" id="IPR000702">
    <property type="entry name" value="Ribosomal_uL6-like"/>
</dbReference>
<dbReference type="PROSITE" id="PS00525">
    <property type="entry name" value="RIBOSOMAL_L6_1"/>
    <property type="match status" value="1"/>
</dbReference>